<gene>
    <name evidence="3" type="ORF">EV356DRAFT_562218</name>
</gene>
<keyword evidence="2" id="KW-0472">Membrane</keyword>
<protein>
    <submittedName>
        <fullName evidence="3">Uncharacterized protein</fullName>
    </submittedName>
</protein>
<feature type="transmembrane region" description="Helical" evidence="2">
    <location>
        <begin position="117"/>
        <end position="138"/>
    </location>
</feature>
<feature type="region of interest" description="Disordered" evidence="1">
    <location>
        <begin position="353"/>
        <end position="379"/>
    </location>
</feature>
<keyword evidence="2" id="KW-1133">Transmembrane helix</keyword>
<dbReference type="PANTHER" id="PTHR37577">
    <property type="entry name" value="INTEGRAL MEMBRANE PROTEIN"/>
    <property type="match status" value="1"/>
</dbReference>
<dbReference type="AlphaFoldDB" id="A0A6A6GTY2"/>
<feature type="transmembrane region" description="Helical" evidence="2">
    <location>
        <begin position="20"/>
        <end position="45"/>
    </location>
</feature>
<feature type="transmembrane region" description="Helical" evidence="2">
    <location>
        <begin position="288"/>
        <end position="308"/>
    </location>
</feature>
<sequence length="505" mass="56334">MPDCSSLLISGAVSKPDTEISGQGVILAFLLSAYITLTAVLLAYIGGQIDEDLLGPVDIVILRVKPFHPRKSRLHATLRAATLALSDQQIVTGIAIMGAGFNGLIQQSISVYHFQTVLYLAWMSSSVHLSALTILATYLHNRKALKAWRLAGMATLLVLLVIGLIPTASNDWGIEFWNSMPADHTGWGIPAHCFWFRTWGDGVNPDAVLGFLILIVSYIWKVGALFNWSRRVFYRYVRYPLDWLLEKMVSSLAKQYAKRRKWNWLWLFRTALSIYLPLTALLEVGASFSASVWLSALGLAFGTMEIVIPRAQNMQTTGEEESAWTFGQLVPLILLVQPLGAVLEHVWIPHEDRQGPETSMQRRTNRDENYEPEREHARPSKRDEINLLQFFRSYDPPSCSQRDSQTSNLHQLLFASRLFAAIVWFIQFSILGAATVIFTLNGYTIGNGSAGNWAYMLLALGVFILLVFGGTFAMIPFSRLGAKEGLESHVSHELVHYSASGNSNA</sequence>
<feature type="transmembrane region" description="Helical" evidence="2">
    <location>
        <begin position="418"/>
        <end position="441"/>
    </location>
</feature>
<evidence type="ECO:0000313" key="3">
    <source>
        <dbReference type="EMBL" id="KAF2229185.1"/>
    </source>
</evidence>
<dbReference type="InterPro" id="IPR053018">
    <property type="entry name" value="Elsinochrome_Biosynth-Asso"/>
</dbReference>
<feature type="transmembrane region" description="Helical" evidence="2">
    <location>
        <begin position="453"/>
        <end position="475"/>
    </location>
</feature>
<name>A0A6A6GTY2_VIRVR</name>
<dbReference type="PANTHER" id="PTHR37577:SF1">
    <property type="entry name" value="INTEGRAL MEMBRANE PROTEIN"/>
    <property type="match status" value="1"/>
</dbReference>
<feature type="transmembrane region" description="Helical" evidence="2">
    <location>
        <begin position="207"/>
        <end position="228"/>
    </location>
</feature>
<accession>A0A6A6GTY2</accession>
<dbReference type="EMBL" id="ML991872">
    <property type="protein sequence ID" value="KAF2229185.1"/>
    <property type="molecule type" value="Genomic_DNA"/>
</dbReference>
<organism evidence="3 4">
    <name type="scientific">Viridothelium virens</name>
    <name type="common">Speckled blister lichen</name>
    <name type="synonym">Trypethelium virens</name>
    <dbReference type="NCBI Taxonomy" id="1048519"/>
    <lineage>
        <taxon>Eukaryota</taxon>
        <taxon>Fungi</taxon>
        <taxon>Dikarya</taxon>
        <taxon>Ascomycota</taxon>
        <taxon>Pezizomycotina</taxon>
        <taxon>Dothideomycetes</taxon>
        <taxon>Dothideomycetes incertae sedis</taxon>
        <taxon>Trypetheliales</taxon>
        <taxon>Trypetheliaceae</taxon>
        <taxon>Viridothelium</taxon>
    </lineage>
</organism>
<keyword evidence="2" id="KW-0812">Transmembrane</keyword>
<proteinExistence type="predicted"/>
<evidence type="ECO:0000256" key="2">
    <source>
        <dbReference type="SAM" id="Phobius"/>
    </source>
</evidence>
<feature type="transmembrane region" description="Helical" evidence="2">
    <location>
        <begin position="264"/>
        <end position="282"/>
    </location>
</feature>
<evidence type="ECO:0000313" key="4">
    <source>
        <dbReference type="Proteomes" id="UP000800092"/>
    </source>
</evidence>
<feature type="compositionally biased region" description="Basic and acidic residues" evidence="1">
    <location>
        <begin position="364"/>
        <end position="379"/>
    </location>
</feature>
<dbReference type="Proteomes" id="UP000800092">
    <property type="component" value="Unassembled WGS sequence"/>
</dbReference>
<keyword evidence="4" id="KW-1185">Reference proteome</keyword>
<dbReference type="OrthoDB" id="5427664at2759"/>
<reference evidence="3" key="1">
    <citation type="journal article" date="2020" name="Stud. Mycol.">
        <title>101 Dothideomycetes genomes: a test case for predicting lifestyles and emergence of pathogens.</title>
        <authorList>
            <person name="Haridas S."/>
            <person name="Albert R."/>
            <person name="Binder M."/>
            <person name="Bloem J."/>
            <person name="Labutti K."/>
            <person name="Salamov A."/>
            <person name="Andreopoulos B."/>
            <person name="Baker S."/>
            <person name="Barry K."/>
            <person name="Bills G."/>
            <person name="Bluhm B."/>
            <person name="Cannon C."/>
            <person name="Castanera R."/>
            <person name="Culley D."/>
            <person name="Daum C."/>
            <person name="Ezra D."/>
            <person name="Gonzalez J."/>
            <person name="Henrissat B."/>
            <person name="Kuo A."/>
            <person name="Liang C."/>
            <person name="Lipzen A."/>
            <person name="Lutzoni F."/>
            <person name="Magnuson J."/>
            <person name="Mondo S."/>
            <person name="Nolan M."/>
            <person name="Ohm R."/>
            <person name="Pangilinan J."/>
            <person name="Park H.-J."/>
            <person name="Ramirez L."/>
            <person name="Alfaro M."/>
            <person name="Sun H."/>
            <person name="Tritt A."/>
            <person name="Yoshinaga Y."/>
            <person name="Zwiers L.-H."/>
            <person name="Turgeon B."/>
            <person name="Goodwin S."/>
            <person name="Spatafora J."/>
            <person name="Crous P."/>
            <person name="Grigoriev I."/>
        </authorList>
    </citation>
    <scope>NUCLEOTIDE SEQUENCE</scope>
    <source>
        <strain evidence="3">Tuck. ex Michener</strain>
    </source>
</reference>
<feature type="transmembrane region" description="Helical" evidence="2">
    <location>
        <begin position="150"/>
        <end position="169"/>
    </location>
</feature>
<evidence type="ECO:0000256" key="1">
    <source>
        <dbReference type="SAM" id="MobiDB-lite"/>
    </source>
</evidence>